<gene>
    <name evidence="5" type="ORF">HGB38_12695</name>
</gene>
<dbReference type="PANTHER" id="PTHR47506:SF6">
    <property type="entry name" value="HTH-TYPE TRANSCRIPTIONAL REPRESSOR NEMR"/>
    <property type="match status" value="1"/>
</dbReference>
<dbReference type="InterPro" id="IPR009057">
    <property type="entry name" value="Homeodomain-like_sf"/>
</dbReference>
<dbReference type="PANTHER" id="PTHR47506">
    <property type="entry name" value="TRANSCRIPTIONAL REGULATORY PROTEIN"/>
    <property type="match status" value="1"/>
</dbReference>
<sequence>MTESVTAGDPPRGTDQRLAKGARARASIARRAADVASVEGLNGVSIGRLATDLGLSKSGIATLFGSKESLQIAAVKCARQVFIDEVITPSLSEPAGLPRLRALVERWIGQVVQPAFPGGCFRVATLAEFDSRPGPVRDAIAEDRRDWLAFLVEQIRRAQEQGHLAGRSADVVAFELDAVIGAAHTARQMGDESGVATARAVVADLLATSG</sequence>
<name>A0A7X6L3C5_9NOCA</name>
<dbReference type="RefSeq" id="WP_062969805.1">
    <property type="nucleotide sequence ID" value="NZ_JAAXOS010000005.1"/>
</dbReference>
<dbReference type="SUPFAM" id="SSF48498">
    <property type="entry name" value="Tetracyclin repressor-like, C-terminal domain"/>
    <property type="match status" value="1"/>
</dbReference>
<dbReference type="SUPFAM" id="SSF46689">
    <property type="entry name" value="Homeodomain-like"/>
    <property type="match status" value="1"/>
</dbReference>
<dbReference type="Pfam" id="PF16925">
    <property type="entry name" value="TetR_C_13"/>
    <property type="match status" value="1"/>
</dbReference>
<dbReference type="AlphaFoldDB" id="A0A7X6L3C5"/>
<comment type="caution">
    <text evidence="5">The sequence shown here is derived from an EMBL/GenBank/DDBJ whole genome shotgun (WGS) entry which is preliminary data.</text>
</comment>
<evidence type="ECO:0000256" key="1">
    <source>
        <dbReference type="ARBA" id="ARBA00023015"/>
    </source>
</evidence>
<evidence type="ECO:0000313" key="5">
    <source>
        <dbReference type="EMBL" id="NKY27074.1"/>
    </source>
</evidence>
<reference evidence="5 6" key="1">
    <citation type="submission" date="2020-04" db="EMBL/GenBank/DDBJ databases">
        <title>MicrobeNet Type strains.</title>
        <authorList>
            <person name="Nicholson A.C."/>
        </authorList>
    </citation>
    <scope>NUCLEOTIDE SEQUENCE [LARGE SCALE GENOMIC DNA]</scope>
    <source>
        <strain evidence="5 6">DSM 44956</strain>
    </source>
</reference>
<dbReference type="Gene3D" id="1.10.10.60">
    <property type="entry name" value="Homeodomain-like"/>
    <property type="match status" value="1"/>
</dbReference>
<evidence type="ECO:0000256" key="3">
    <source>
        <dbReference type="SAM" id="MobiDB-lite"/>
    </source>
</evidence>
<accession>A0A7X6L3C5</accession>
<dbReference type="InterPro" id="IPR036271">
    <property type="entry name" value="Tet_transcr_reg_TetR-rel_C_sf"/>
</dbReference>
<feature type="domain" description="Tetracyclin repressor-like C-terminal" evidence="4">
    <location>
        <begin position="96"/>
        <end position="200"/>
    </location>
</feature>
<evidence type="ECO:0000256" key="2">
    <source>
        <dbReference type="ARBA" id="ARBA00023163"/>
    </source>
</evidence>
<dbReference type="Proteomes" id="UP000540698">
    <property type="component" value="Unassembled WGS sequence"/>
</dbReference>
<keyword evidence="1" id="KW-0805">Transcription regulation</keyword>
<dbReference type="Gene3D" id="1.10.357.10">
    <property type="entry name" value="Tetracycline Repressor, domain 2"/>
    <property type="match status" value="1"/>
</dbReference>
<organism evidence="5 6">
    <name type="scientific">Nocardia gamkensis</name>
    <dbReference type="NCBI Taxonomy" id="352869"/>
    <lineage>
        <taxon>Bacteria</taxon>
        <taxon>Bacillati</taxon>
        <taxon>Actinomycetota</taxon>
        <taxon>Actinomycetes</taxon>
        <taxon>Mycobacteriales</taxon>
        <taxon>Nocardiaceae</taxon>
        <taxon>Nocardia</taxon>
    </lineage>
</organism>
<proteinExistence type="predicted"/>
<evidence type="ECO:0000313" key="6">
    <source>
        <dbReference type="Proteomes" id="UP000540698"/>
    </source>
</evidence>
<dbReference type="InterPro" id="IPR011075">
    <property type="entry name" value="TetR_C"/>
</dbReference>
<evidence type="ECO:0000259" key="4">
    <source>
        <dbReference type="Pfam" id="PF16925"/>
    </source>
</evidence>
<protein>
    <submittedName>
        <fullName evidence="5">TetR/AcrR family transcriptional regulator</fullName>
    </submittedName>
</protein>
<dbReference type="EMBL" id="JAAXOS010000005">
    <property type="protein sequence ID" value="NKY27074.1"/>
    <property type="molecule type" value="Genomic_DNA"/>
</dbReference>
<feature type="region of interest" description="Disordered" evidence="3">
    <location>
        <begin position="1"/>
        <end position="21"/>
    </location>
</feature>
<keyword evidence="6" id="KW-1185">Reference proteome</keyword>
<keyword evidence="2" id="KW-0804">Transcription</keyword>